<dbReference type="OrthoDB" id="1113209at2759"/>
<dbReference type="CDD" id="cd09272">
    <property type="entry name" value="RNase_HI_RT_Ty1"/>
    <property type="match status" value="1"/>
</dbReference>
<protein>
    <submittedName>
        <fullName evidence="1">Polyprotein</fullName>
    </submittedName>
</protein>
<organism evidence="1 2">
    <name type="scientific">Phytophthora palmivora</name>
    <dbReference type="NCBI Taxonomy" id="4796"/>
    <lineage>
        <taxon>Eukaryota</taxon>
        <taxon>Sar</taxon>
        <taxon>Stramenopiles</taxon>
        <taxon>Oomycota</taxon>
        <taxon>Peronosporomycetes</taxon>
        <taxon>Peronosporales</taxon>
        <taxon>Peronosporaceae</taxon>
        <taxon>Phytophthora</taxon>
    </lineage>
</organism>
<comment type="caution">
    <text evidence="1">The sequence shown here is derived from an EMBL/GenBank/DDBJ whole genome shotgun (WGS) entry which is preliminary data.</text>
</comment>
<dbReference type="AlphaFoldDB" id="A0A2P4XVE4"/>
<dbReference type="EMBL" id="NCKW01007852">
    <property type="protein sequence ID" value="POM69534.1"/>
    <property type="molecule type" value="Genomic_DNA"/>
</dbReference>
<evidence type="ECO:0000313" key="2">
    <source>
        <dbReference type="Proteomes" id="UP000237271"/>
    </source>
</evidence>
<reference evidence="1 2" key="1">
    <citation type="journal article" date="2017" name="Genome Biol. Evol.">
        <title>Phytophthora megakarya and P. palmivora, closely related causal agents of cacao black pod rot, underwent increases in genome sizes and gene numbers by different mechanisms.</title>
        <authorList>
            <person name="Ali S.S."/>
            <person name="Shao J."/>
            <person name="Lary D.J."/>
            <person name="Kronmiller B."/>
            <person name="Shen D."/>
            <person name="Strem M.D."/>
            <person name="Amoako-Attah I."/>
            <person name="Akrofi A.Y."/>
            <person name="Begoude B.A."/>
            <person name="Ten Hoopen G.M."/>
            <person name="Coulibaly K."/>
            <person name="Kebe B.I."/>
            <person name="Melnick R.L."/>
            <person name="Guiltinan M.J."/>
            <person name="Tyler B.M."/>
            <person name="Meinhardt L.W."/>
            <person name="Bailey B.A."/>
        </authorList>
    </citation>
    <scope>NUCLEOTIDE SEQUENCE [LARGE SCALE GENOMIC DNA]</scope>
    <source>
        <strain evidence="2">sbr112.9</strain>
    </source>
</reference>
<gene>
    <name evidence="1" type="ORF">PHPALM_14171</name>
</gene>
<keyword evidence="2" id="KW-1185">Reference proteome</keyword>
<proteinExistence type="predicted"/>
<accession>A0A2P4XVE4</accession>
<evidence type="ECO:0000313" key="1">
    <source>
        <dbReference type="EMBL" id="POM69534.1"/>
    </source>
</evidence>
<name>A0A2P4XVE4_9STRA</name>
<dbReference type="Proteomes" id="UP000237271">
    <property type="component" value="Unassembled WGS sequence"/>
</dbReference>
<sequence length="124" mass="14686">MRCSATLVWRSKFQKRATLSSTEFECMGRSEYIKEVVWMRRLLKDLGAEKKLRDNEESWYQSRIKRIDIRYNFVREKVNSGEVEIVFEQPKNQLADFLTKILSSKTLRYLMVCSNIGTKFGTSN</sequence>